<feature type="compositionally biased region" description="Basic residues" evidence="1">
    <location>
        <begin position="348"/>
        <end position="364"/>
    </location>
</feature>
<evidence type="ECO:0000313" key="3">
    <source>
        <dbReference type="Proteomes" id="UP001408356"/>
    </source>
</evidence>
<feature type="region of interest" description="Disordered" evidence="1">
    <location>
        <begin position="324"/>
        <end position="364"/>
    </location>
</feature>
<protein>
    <submittedName>
        <fullName evidence="2">Uncharacterized protein</fullName>
    </submittedName>
</protein>
<proteinExistence type="predicted"/>
<keyword evidence="3" id="KW-1185">Reference proteome</keyword>
<reference evidence="2 3" key="1">
    <citation type="journal article" date="2024" name="J. Plant Pathol.">
        <title>Sequence and assembly of the genome of Seiridium unicorne, isolate CBS 538.82, causal agent of cypress canker disease.</title>
        <authorList>
            <person name="Scali E."/>
            <person name="Rocca G.D."/>
            <person name="Danti R."/>
            <person name="Garbelotto M."/>
            <person name="Barberini S."/>
            <person name="Baroncelli R."/>
            <person name="Emiliani G."/>
        </authorList>
    </citation>
    <scope>NUCLEOTIDE SEQUENCE [LARGE SCALE GENOMIC DNA]</scope>
    <source>
        <strain evidence="2 3">BM-138-508</strain>
    </source>
</reference>
<organism evidence="2 3">
    <name type="scientific">Seiridium unicorne</name>
    <dbReference type="NCBI Taxonomy" id="138068"/>
    <lineage>
        <taxon>Eukaryota</taxon>
        <taxon>Fungi</taxon>
        <taxon>Dikarya</taxon>
        <taxon>Ascomycota</taxon>
        <taxon>Pezizomycotina</taxon>
        <taxon>Sordariomycetes</taxon>
        <taxon>Xylariomycetidae</taxon>
        <taxon>Amphisphaeriales</taxon>
        <taxon>Sporocadaceae</taxon>
        <taxon>Seiridium</taxon>
    </lineage>
</organism>
<accession>A0ABR2UHA9</accession>
<dbReference type="Proteomes" id="UP001408356">
    <property type="component" value="Unassembled WGS sequence"/>
</dbReference>
<sequence>MFATSPKDFAQSGSLVSTFGELEPSIVTKLGVSMTVPLDKEVNYYRKLSHLHRGNLANPLTTYRAQLNYGSVEASYVFLRLVPVERKVHPGHESGRSWSYYRLPLTQLEFSASLTTPANIFIARRIQPDIEQLPFGSGGIYFQQLSFASSTLFGQSCRGPPDSIDDTIVTDIRFCKPPQDSPAMSLTELKVLIPYACCLFIQPDLGQYSPPIKIEFCITKFKERPILYLHIGYSQQRLYLSIMDGQLPSVDNYYRDKEMFSTDSVTYESEYGPVAHERKQVSPKFEIIAVIHREDPWTPAGVAAGSRSHFILFLVLVPIKGQPEKSIERSAPRATPLSSNDPESSTNHKAKKSRRRLGFRRGEH</sequence>
<name>A0ABR2UHA9_9PEZI</name>
<evidence type="ECO:0000256" key="1">
    <source>
        <dbReference type="SAM" id="MobiDB-lite"/>
    </source>
</evidence>
<evidence type="ECO:0000313" key="2">
    <source>
        <dbReference type="EMBL" id="KAK9413922.1"/>
    </source>
</evidence>
<feature type="compositionally biased region" description="Polar residues" evidence="1">
    <location>
        <begin position="336"/>
        <end position="347"/>
    </location>
</feature>
<dbReference type="EMBL" id="JARVKF010000432">
    <property type="protein sequence ID" value="KAK9413922.1"/>
    <property type="molecule type" value="Genomic_DNA"/>
</dbReference>
<gene>
    <name evidence="2" type="ORF">SUNI508_11498</name>
</gene>
<comment type="caution">
    <text evidence="2">The sequence shown here is derived from an EMBL/GenBank/DDBJ whole genome shotgun (WGS) entry which is preliminary data.</text>
</comment>